<dbReference type="InterPro" id="IPR027417">
    <property type="entry name" value="P-loop_NTPase"/>
</dbReference>
<comment type="caution">
    <text evidence="3">The sequence shown here is derived from an EMBL/GenBank/DDBJ whole genome shotgun (WGS) entry which is preliminary data.</text>
</comment>
<dbReference type="PANTHER" id="PTHR34383:SF1">
    <property type="entry name" value="ADP-POLYPHOSPHATE PHOSPHOTRANSFERASE"/>
    <property type="match status" value="1"/>
</dbReference>
<dbReference type="Proteomes" id="UP000215506">
    <property type="component" value="Unassembled WGS sequence"/>
</dbReference>
<dbReference type="AlphaFoldDB" id="A0A231HF41"/>
<keyword evidence="4" id="KW-1185">Reference proteome</keyword>
<evidence type="ECO:0000313" key="4">
    <source>
        <dbReference type="Proteomes" id="UP000215506"/>
    </source>
</evidence>
<organism evidence="3 4">
    <name type="scientific">Nocardia cerradoensis</name>
    <dbReference type="NCBI Taxonomy" id="85688"/>
    <lineage>
        <taxon>Bacteria</taxon>
        <taxon>Bacillati</taxon>
        <taxon>Actinomycetota</taxon>
        <taxon>Actinomycetes</taxon>
        <taxon>Mycobacteriales</taxon>
        <taxon>Nocardiaceae</taxon>
        <taxon>Nocardia</taxon>
    </lineage>
</organism>
<dbReference type="Pfam" id="PF03976">
    <property type="entry name" value="PPK2"/>
    <property type="match status" value="1"/>
</dbReference>
<feature type="domain" description="Polyphosphate kinase-2-related" evidence="2">
    <location>
        <begin position="29"/>
        <end position="86"/>
    </location>
</feature>
<gene>
    <name evidence="3" type="ORF">B7C42_00716</name>
</gene>
<evidence type="ECO:0000259" key="2">
    <source>
        <dbReference type="Pfam" id="PF03976"/>
    </source>
</evidence>
<feature type="region of interest" description="Disordered" evidence="1">
    <location>
        <begin position="132"/>
        <end position="154"/>
    </location>
</feature>
<evidence type="ECO:0000313" key="3">
    <source>
        <dbReference type="EMBL" id="OXR47591.1"/>
    </source>
</evidence>
<protein>
    <recommendedName>
        <fullName evidence="2">Polyphosphate kinase-2-related domain-containing protein</fullName>
    </recommendedName>
</protein>
<proteinExistence type="predicted"/>
<evidence type="ECO:0000256" key="1">
    <source>
        <dbReference type="SAM" id="MobiDB-lite"/>
    </source>
</evidence>
<name>A0A231HF41_9NOCA</name>
<dbReference type="InterPro" id="IPR022488">
    <property type="entry name" value="PPK2-related"/>
</dbReference>
<dbReference type="PANTHER" id="PTHR34383">
    <property type="entry name" value="POLYPHOSPHATE:AMP PHOSPHOTRANSFERASE-RELATED"/>
    <property type="match status" value="1"/>
</dbReference>
<dbReference type="Gene3D" id="3.40.50.300">
    <property type="entry name" value="P-loop containing nucleotide triphosphate hydrolases"/>
    <property type="match status" value="1"/>
</dbReference>
<dbReference type="EMBL" id="NGAF01000001">
    <property type="protein sequence ID" value="OXR47591.1"/>
    <property type="molecule type" value="Genomic_DNA"/>
</dbReference>
<reference evidence="3 4" key="1">
    <citation type="submission" date="2017-07" db="EMBL/GenBank/DDBJ databases">
        <title>First draft Genome Sequence of Nocardia cerradoensis isolated from human infection.</title>
        <authorList>
            <person name="Carrasco G."/>
        </authorList>
    </citation>
    <scope>NUCLEOTIDE SEQUENCE [LARGE SCALE GENOMIC DNA]</scope>
    <source>
        <strain evidence="3 4">CNM20130759</strain>
    </source>
</reference>
<sequence>MGKKSRHGKEYRRLLRPLQAEPVALQDLPHLPAAGEVVIFDRSWYNWAGLERVMGFRTDEQARHFLGPIPTVEREIVDSVVIMLEYRRHHARVPAGGRATGPAGRQRVSRPTAAAALDSDAVLRIRAEGKDERYGGHTSGVPEFVGGSAGSRTG</sequence>
<accession>A0A231HF41</accession>